<comment type="caution">
    <text evidence="2">The sequence shown here is derived from an EMBL/GenBank/DDBJ whole genome shotgun (WGS) entry which is preliminary data.</text>
</comment>
<protein>
    <recommendedName>
        <fullName evidence="4">Protein POLYCHOME</fullName>
    </recommendedName>
</protein>
<sequence>MPEARDRLSSQEDALTTYSNQRRIFISSSRNFVGFNLIIFVLEGEDDEGQSTRTPLGWIGTPGSMGGVSGRGSIGTSRIDGSSAPIIGQENISPIVALARGRGQGGGNNIFPAWFRRKPLRDITDVMKAIERRRTHLEERQGLQTEGHILQDQTVHDPFVSVSDAQRHPTTGIRQSPPTVGKVPKILVNITDQNEEDSACLTPQKKLLNNIDTVEKVVMEELRMLKRTPSAKKAERGKRVRTLMSMR</sequence>
<evidence type="ECO:0000256" key="1">
    <source>
        <dbReference type="SAM" id="MobiDB-lite"/>
    </source>
</evidence>
<reference evidence="3" key="1">
    <citation type="journal article" date="2018" name="Gigascience">
        <title>Genome assembly of the Pink Ipe (Handroanthus impetiginosus, Bignoniaceae), a highly valued, ecologically keystone Neotropical timber forest tree.</title>
        <authorList>
            <person name="Silva-Junior O.B."/>
            <person name="Grattapaglia D."/>
            <person name="Novaes E."/>
            <person name="Collevatti R.G."/>
        </authorList>
    </citation>
    <scope>NUCLEOTIDE SEQUENCE [LARGE SCALE GENOMIC DNA]</scope>
    <source>
        <strain evidence="3">cv. UFG-1</strain>
    </source>
</reference>
<evidence type="ECO:0000313" key="3">
    <source>
        <dbReference type="Proteomes" id="UP000231279"/>
    </source>
</evidence>
<evidence type="ECO:0008006" key="4">
    <source>
        <dbReference type="Google" id="ProtNLM"/>
    </source>
</evidence>
<accession>A0A2G9H6V0</accession>
<feature type="region of interest" description="Disordered" evidence="1">
    <location>
        <begin position="228"/>
        <end position="247"/>
    </location>
</feature>
<dbReference type="PANTHER" id="PTHR35119">
    <property type="entry name" value="PROTEIN POLYCHOME"/>
    <property type="match status" value="1"/>
</dbReference>
<proteinExistence type="predicted"/>
<dbReference type="PANTHER" id="PTHR35119:SF1">
    <property type="entry name" value="PROTEIN POLYCHOME"/>
    <property type="match status" value="1"/>
</dbReference>
<keyword evidence="3" id="KW-1185">Reference proteome</keyword>
<dbReference type="GO" id="GO:0051783">
    <property type="term" value="P:regulation of nuclear division"/>
    <property type="evidence" value="ECO:0007669"/>
    <property type="project" value="InterPro"/>
</dbReference>
<dbReference type="GO" id="GO:0005634">
    <property type="term" value="C:nucleus"/>
    <property type="evidence" value="ECO:0007669"/>
    <property type="project" value="InterPro"/>
</dbReference>
<dbReference type="Proteomes" id="UP000231279">
    <property type="component" value="Unassembled WGS sequence"/>
</dbReference>
<dbReference type="OrthoDB" id="1916775at2759"/>
<name>A0A2G9H6V0_9LAMI</name>
<dbReference type="AlphaFoldDB" id="A0A2G9H6V0"/>
<organism evidence="2 3">
    <name type="scientific">Handroanthus impetiginosus</name>
    <dbReference type="NCBI Taxonomy" id="429701"/>
    <lineage>
        <taxon>Eukaryota</taxon>
        <taxon>Viridiplantae</taxon>
        <taxon>Streptophyta</taxon>
        <taxon>Embryophyta</taxon>
        <taxon>Tracheophyta</taxon>
        <taxon>Spermatophyta</taxon>
        <taxon>Magnoliopsida</taxon>
        <taxon>eudicotyledons</taxon>
        <taxon>Gunneridae</taxon>
        <taxon>Pentapetalae</taxon>
        <taxon>asterids</taxon>
        <taxon>lamiids</taxon>
        <taxon>Lamiales</taxon>
        <taxon>Bignoniaceae</taxon>
        <taxon>Crescentiina</taxon>
        <taxon>Tabebuia alliance</taxon>
        <taxon>Handroanthus</taxon>
    </lineage>
</organism>
<evidence type="ECO:0000313" key="2">
    <source>
        <dbReference type="EMBL" id="PIN13203.1"/>
    </source>
</evidence>
<dbReference type="EMBL" id="NKXS01002519">
    <property type="protein sequence ID" value="PIN13203.1"/>
    <property type="molecule type" value="Genomic_DNA"/>
</dbReference>
<dbReference type="InterPro" id="IPR034590">
    <property type="entry name" value="POLYCHOME/GIG1"/>
</dbReference>
<feature type="compositionally biased region" description="Basic residues" evidence="1">
    <location>
        <begin position="228"/>
        <end position="241"/>
    </location>
</feature>
<gene>
    <name evidence="2" type="ORF">CDL12_14168</name>
</gene>